<sequence length="41" mass="4520">MLVSLDLKLVDIVGLESKILMGFLDGCISNGFNGLHETRRD</sequence>
<proteinExistence type="predicted"/>
<dbReference type="Proteomes" id="UP000005025">
    <property type="component" value="Unassembled WGS sequence"/>
</dbReference>
<dbReference type="AlphaFoldDB" id="H1LDJ2"/>
<dbReference type="EMBL" id="AGRJ01000071">
    <property type="protein sequence ID" value="EHO53147.1"/>
    <property type="molecule type" value="Genomic_DNA"/>
</dbReference>
<reference evidence="1 2" key="1">
    <citation type="submission" date="2011-09" db="EMBL/GenBank/DDBJ databases">
        <authorList>
            <person name="Weinstock G."/>
            <person name="Sodergren E."/>
            <person name="Clifton S."/>
            <person name="Fulton L."/>
            <person name="Fulton B."/>
            <person name="Courtney L."/>
            <person name="Fronick C."/>
            <person name="Harrison M."/>
            <person name="Strong C."/>
            <person name="Farmer C."/>
            <person name="Delahaunty K."/>
            <person name="Markovic C."/>
            <person name="Hall O."/>
            <person name="Minx P."/>
            <person name="Tomlinson C."/>
            <person name="Mitreva M."/>
            <person name="Hou S."/>
            <person name="Chen J."/>
            <person name="Wollam A."/>
            <person name="Pepin K.H."/>
            <person name="Johnson M."/>
            <person name="Bhonagiri V."/>
            <person name="Zhang X."/>
            <person name="Suruliraj S."/>
            <person name="Warren W."/>
            <person name="Chinwalla A."/>
            <person name="Mardis E.R."/>
            <person name="Wilson R.K."/>
        </authorList>
    </citation>
    <scope>NUCLEOTIDE SEQUENCE [LARGE SCALE GENOMIC DNA]</scope>
    <source>
        <strain evidence="1 2">F0435</strain>
    </source>
</reference>
<organism evidence="1 2">
    <name type="scientific">Lentilactobacillus kisonensis F0435</name>
    <dbReference type="NCBI Taxonomy" id="797516"/>
    <lineage>
        <taxon>Bacteria</taxon>
        <taxon>Bacillati</taxon>
        <taxon>Bacillota</taxon>
        <taxon>Bacilli</taxon>
        <taxon>Lactobacillales</taxon>
        <taxon>Lactobacillaceae</taxon>
        <taxon>Lentilactobacillus</taxon>
    </lineage>
</organism>
<protein>
    <submittedName>
        <fullName evidence="1">Uncharacterized protein</fullName>
    </submittedName>
</protein>
<name>H1LDJ2_9LACO</name>
<dbReference type="HOGENOM" id="CLU_3271883_0_0_9"/>
<gene>
    <name evidence="1" type="ORF">HMPREF9104_00667</name>
</gene>
<evidence type="ECO:0000313" key="1">
    <source>
        <dbReference type="EMBL" id="EHO53147.1"/>
    </source>
</evidence>
<accession>H1LDJ2</accession>
<comment type="caution">
    <text evidence="1">The sequence shown here is derived from an EMBL/GenBank/DDBJ whole genome shotgun (WGS) entry which is preliminary data.</text>
</comment>
<evidence type="ECO:0000313" key="2">
    <source>
        <dbReference type="Proteomes" id="UP000005025"/>
    </source>
</evidence>